<feature type="transmembrane region" description="Helical" evidence="10">
    <location>
        <begin position="63"/>
        <end position="81"/>
    </location>
</feature>
<dbReference type="eggNOG" id="COG1682">
    <property type="taxonomic scope" value="Bacteria"/>
</dbReference>
<dbReference type="PANTHER" id="PTHR30413:SF10">
    <property type="entry name" value="CAPSULE POLYSACCHARIDE EXPORT INNER-MEMBRANE PROTEIN CTRC"/>
    <property type="match status" value="1"/>
</dbReference>
<dbReference type="GO" id="GO:0043190">
    <property type="term" value="C:ATP-binding cassette (ABC) transporter complex"/>
    <property type="evidence" value="ECO:0007669"/>
    <property type="project" value="InterPro"/>
</dbReference>
<feature type="transmembrane region" description="Helical" evidence="10">
    <location>
        <begin position="181"/>
        <end position="199"/>
    </location>
</feature>
<evidence type="ECO:0000256" key="9">
    <source>
        <dbReference type="ARBA" id="ARBA00023136"/>
    </source>
</evidence>
<dbReference type="STRING" id="631454.N177_3405"/>
<dbReference type="Proteomes" id="UP000017819">
    <property type="component" value="Unassembled WGS sequence"/>
</dbReference>
<evidence type="ECO:0000256" key="1">
    <source>
        <dbReference type="ARBA" id="ARBA00004651"/>
    </source>
</evidence>
<dbReference type="GO" id="GO:0015774">
    <property type="term" value="P:polysaccharide transport"/>
    <property type="evidence" value="ECO:0007669"/>
    <property type="project" value="UniProtKB-KW"/>
</dbReference>
<comment type="subcellular location">
    <subcellularLocation>
        <location evidence="1">Cell membrane</location>
        <topology evidence="1">Multi-pass membrane protein</topology>
    </subcellularLocation>
</comment>
<feature type="transmembrane region" description="Helical" evidence="10">
    <location>
        <begin position="118"/>
        <end position="138"/>
    </location>
</feature>
<feature type="transmembrane region" description="Helical" evidence="10">
    <location>
        <begin position="234"/>
        <end position="252"/>
    </location>
</feature>
<dbReference type="AlphaFoldDB" id="V4QU94"/>
<evidence type="ECO:0000256" key="2">
    <source>
        <dbReference type="ARBA" id="ARBA00007783"/>
    </source>
</evidence>
<dbReference type="InterPro" id="IPR000412">
    <property type="entry name" value="ABC_2_transport"/>
</dbReference>
<evidence type="ECO:0000256" key="3">
    <source>
        <dbReference type="ARBA" id="ARBA00022448"/>
    </source>
</evidence>
<evidence type="ECO:0000256" key="5">
    <source>
        <dbReference type="ARBA" id="ARBA00022597"/>
    </source>
</evidence>
<evidence type="ECO:0000256" key="6">
    <source>
        <dbReference type="ARBA" id="ARBA00022692"/>
    </source>
</evidence>
<protein>
    <submittedName>
        <fullName evidence="12">Capsular polysaccharide ABC transporter, permease protein KpsM</fullName>
    </submittedName>
</protein>
<dbReference type="InterPro" id="IPR013525">
    <property type="entry name" value="ABC2_TM"/>
</dbReference>
<dbReference type="PRINTS" id="PR00164">
    <property type="entry name" value="ABC2TRNSPORT"/>
</dbReference>
<comment type="caution">
    <text evidence="12">The sequence shown here is derived from an EMBL/GenBank/DDBJ whole genome shotgun (WGS) entry which is preliminary data.</text>
</comment>
<evidence type="ECO:0000259" key="11">
    <source>
        <dbReference type="Pfam" id="PF01061"/>
    </source>
</evidence>
<feature type="domain" description="ABC-2 type transporter transmembrane" evidence="11">
    <location>
        <begin position="17"/>
        <end position="223"/>
    </location>
</feature>
<name>V4QU94_9HYPH</name>
<feature type="transmembrane region" description="Helical" evidence="10">
    <location>
        <begin position="36"/>
        <end position="57"/>
    </location>
</feature>
<evidence type="ECO:0000313" key="12">
    <source>
        <dbReference type="EMBL" id="ESR23337.1"/>
    </source>
</evidence>
<keyword evidence="4" id="KW-1003">Cell membrane</keyword>
<dbReference type="PANTHER" id="PTHR30413">
    <property type="entry name" value="INNER MEMBRANE TRANSPORT PERMEASE"/>
    <property type="match status" value="1"/>
</dbReference>
<gene>
    <name evidence="12" type="ORF">N177_3405</name>
</gene>
<keyword evidence="5" id="KW-0762">Sugar transport</keyword>
<dbReference type="Pfam" id="PF01061">
    <property type="entry name" value="ABC2_membrane"/>
    <property type="match status" value="1"/>
</dbReference>
<comment type="similarity">
    <text evidence="2">Belongs to the ABC-2 integral membrane protein family.</text>
</comment>
<sequence length="261" mass="29111">MGYDTLAARLKVQLRVIRALMIRDLMSRYGRRNLGFLWLAGEPLILILGIVALRSMFMGGEKHGISAVTFILTGYSMLTLWRHTAPKGAGGIKAGGGLLFHQNVQVLDMMIAGALTEILGCAMAFIIAYVMLLILGLVPPAEDHFLMVSAWLLFGLLGFGVSLILAAVCEMVEIVEKFVQPLMYLTLPLSGVFTMMAWLPTNIREPFLWIPLPHAVEMFRAGFMGSHHTFFYDPFYLFAWGVGLVILGLLLLRRAERYMQV</sequence>
<reference evidence="12 13" key="1">
    <citation type="journal article" date="2014" name="Genome Announc.">
        <title>Draft Genome Sequence of Lutibaculum baratangense Strain AMV1T, Isolated from a Mud Volcano in Andamans, India.</title>
        <authorList>
            <person name="Singh A."/>
            <person name="Sreenivas A."/>
            <person name="Sathyanarayana Reddy G."/>
            <person name="Pinnaka A.K."/>
            <person name="Shivaji S."/>
        </authorList>
    </citation>
    <scope>NUCLEOTIDE SEQUENCE [LARGE SCALE GENOMIC DNA]</scope>
    <source>
        <strain evidence="12 13">AMV1</strain>
    </source>
</reference>
<organism evidence="12 13">
    <name type="scientific">Lutibaculum baratangense AMV1</name>
    <dbReference type="NCBI Taxonomy" id="631454"/>
    <lineage>
        <taxon>Bacteria</taxon>
        <taxon>Pseudomonadati</taxon>
        <taxon>Pseudomonadota</taxon>
        <taxon>Alphaproteobacteria</taxon>
        <taxon>Hyphomicrobiales</taxon>
        <taxon>Tepidamorphaceae</taxon>
        <taxon>Lutibaculum</taxon>
    </lineage>
</organism>
<evidence type="ECO:0000313" key="13">
    <source>
        <dbReference type="Proteomes" id="UP000017819"/>
    </source>
</evidence>
<proteinExistence type="inferred from homology"/>
<dbReference type="GO" id="GO:0015920">
    <property type="term" value="P:lipopolysaccharide transport"/>
    <property type="evidence" value="ECO:0007669"/>
    <property type="project" value="TreeGrafter"/>
</dbReference>
<keyword evidence="8" id="KW-0625">Polysaccharide transport</keyword>
<keyword evidence="3" id="KW-0813">Transport</keyword>
<keyword evidence="7 10" id="KW-1133">Transmembrane helix</keyword>
<accession>V4QU94</accession>
<evidence type="ECO:0000256" key="10">
    <source>
        <dbReference type="SAM" id="Phobius"/>
    </source>
</evidence>
<evidence type="ECO:0000256" key="7">
    <source>
        <dbReference type="ARBA" id="ARBA00022989"/>
    </source>
</evidence>
<keyword evidence="13" id="KW-1185">Reference proteome</keyword>
<evidence type="ECO:0000256" key="4">
    <source>
        <dbReference type="ARBA" id="ARBA00022475"/>
    </source>
</evidence>
<keyword evidence="6 10" id="KW-0812">Transmembrane</keyword>
<dbReference type="GO" id="GO:0140359">
    <property type="term" value="F:ABC-type transporter activity"/>
    <property type="evidence" value="ECO:0007669"/>
    <property type="project" value="InterPro"/>
</dbReference>
<evidence type="ECO:0000256" key="8">
    <source>
        <dbReference type="ARBA" id="ARBA00023047"/>
    </source>
</evidence>
<dbReference type="EMBL" id="AWXZ01000039">
    <property type="protein sequence ID" value="ESR23337.1"/>
    <property type="molecule type" value="Genomic_DNA"/>
</dbReference>
<keyword evidence="9 10" id="KW-0472">Membrane</keyword>
<feature type="transmembrane region" description="Helical" evidence="10">
    <location>
        <begin position="144"/>
        <end position="169"/>
    </location>
</feature>